<feature type="compositionally biased region" description="Low complexity" evidence="1">
    <location>
        <begin position="134"/>
        <end position="162"/>
    </location>
</feature>
<dbReference type="GO" id="GO:0005815">
    <property type="term" value="C:microtubule organizing center"/>
    <property type="evidence" value="ECO:0007669"/>
    <property type="project" value="TreeGrafter"/>
</dbReference>
<dbReference type="PANTHER" id="PTHR23004">
    <property type="entry name" value="DOUBLECORTIN DOMAIN CONTAINING 2"/>
    <property type="match status" value="1"/>
</dbReference>
<reference evidence="3 4" key="1">
    <citation type="journal article" date="2011" name="Genome Res.">
        <title>Phylogeny-wide analysis of social amoeba genomes highlights ancient origins for complex intercellular communication.</title>
        <authorList>
            <person name="Heidel A.J."/>
            <person name="Lawal H.M."/>
            <person name="Felder M."/>
            <person name="Schilde C."/>
            <person name="Helps N.R."/>
            <person name="Tunggal B."/>
            <person name="Rivero F."/>
            <person name="John U."/>
            <person name="Schleicher M."/>
            <person name="Eichinger L."/>
            <person name="Platzer M."/>
            <person name="Noegel A.A."/>
            <person name="Schaap P."/>
            <person name="Gloeckner G."/>
        </authorList>
    </citation>
    <scope>NUCLEOTIDE SEQUENCE [LARGE SCALE GENOMIC DNA]</scope>
    <source>
        <strain evidence="4">ATCC 26659 / Pp 5 / PN500</strain>
    </source>
</reference>
<organism evidence="3 4">
    <name type="scientific">Heterostelium pallidum (strain ATCC 26659 / Pp 5 / PN500)</name>
    <name type="common">Cellular slime mold</name>
    <name type="synonym">Polysphondylium pallidum</name>
    <dbReference type="NCBI Taxonomy" id="670386"/>
    <lineage>
        <taxon>Eukaryota</taxon>
        <taxon>Amoebozoa</taxon>
        <taxon>Evosea</taxon>
        <taxon>Eumycetozoa</taxon>
        <taxon>Dictyostelia</taxon>
        <taxon>Acytosteliales</taxon>
        <taxon>Acytosteliaceae</taxon>
        <taxon>Heterostelium</taxon>
    </lineage>
</organism>
<feature type="domain" description="Doublecortin" evidence="2">
    <location>
        <begin position="23"/>
        <end position="106"/>
    </location>
</feature>
<dbReference type="InParanoid" id="D3BKU2"/>
<dbReference type="PROSITE" id="PS50309">
    <property type="entry name" value="DC"/>
    <property type="match status" value="2"/>
</dbReference>
<feature type="region of interest" description="Disordered" evidence="1">
    <location>
        <begin position="124"/>
        <end position="187"/>
    </location>
</feature>
<dbReference type="SUPFAM" id="SSF89837">
    <property type="entry name" value="Doublecortin (DC)"/>
    <property type="match status" value="2"/>
</dbReference>
<evidence type="ECO:0000313" key="4">
    <source>
        <dbReference type="Proteomes" id="UP000001396"/>
    </source>
</evidence>
<dbReference type="STRING" id="670386.D3BKU2"/>
<dbReference type="RefSeq" id="XP_020430646.1">
    <property type="nucleotide sequence ID" value="XM_020579971.1"/>
</dbReference>
<dbReference type="InterPro" id="IPR003533">
    <property type="entry name" value="Doublecortin_dom"/>
</dbReference>
<evidence type="ECO:0000256" key="1">
    <source>
        <dbReference type="SAM" id="MobiDB-lite"/>
    </source>
</evidence>
<feature type="compositionally biased region" description="Low complexity" evidence="1">
    <location>
        <begin position="176"/>
        <end position="187"/>
    </location>
</feature>
<sequence length="305" mass="33103">MATTTESPAKKMSKFGVQTEKGKVIHAWRNADKYQVEGVRIVIHSTKYKTYDQLKVELSQKVGLYTGAVQRVYSTQKKLIKGLEDFEDNQNYICCGAEKLSEDIYPKGLIGIFVVKSEQAHPSISTAKSVSSEPSSGDHSTSTTSTTSSSTPESSTTPTLSSMGAQPGQSLSRRTPSPGSKKPVVSSYKDGVPKKFAIGTDKAKVILAFRNGDKVHSGEKITIHSTKYRTYDQLKEHLSKQVGLVTGPVRKVYSFDGKQVKALEDFVDGQNYICCGGEPVHLETTYNVPAPAAAAVPASHEDGVY</sequence>
<evidence type="ECO:0000313" key="3">
    <source>
        <dbReference type="EMBL" id="EFA78522.1"/>
    </source>
</evidence>
<dbReference type="GO" id="GO:0035556">
    <property type="term" value="P:intracellular signal transduction"/>
    <property type="evidence" value="ECO:0007669"/>
    <property type="project" value="InterPro"/>
</dbReference>
<dbReference type="InterPro" id="IPR036572">
    <property type="entry name" value="Doublecortin_dom_sf"/>
</dbReference>
<name>D3BKU2_HETP5</name>
<dbReference type="CDD" id="cd01617">
    <property type="entry name" value="DCX"/>
    <property type="match status" value="2"/>
</dbReference>
<dbReference type="GO" id="GO:0005874">
    <property type="term" value="C:microtubule"/>
    <property type="evidence" value="ECO:0007669"/>
    <property type="project" value="TreeGrafter"/>
</dbReference>
<dbReference type="EMBL" id="ADBJ01000038">
    <property type="protein sequence ID" value="EFA78522.1"/>
    <property type="molecule type" value="Genomic_DNA"/>
</dbReference>
<comment type="caution">
    <text evidence="3">The sequence shown here is derived from an EMBL/GenBank/DDBJ whole genome shotgun (WGS) entry which is preliminary data.</text>
</comment>
<dbReference type="Proteomes" id="UP000001396">
    <property type="component" value="Unassembled WGS sequence"/>
</dbReference>
<dbReference type="GeneID" id="31364649"/>
<dbReference type="Pfam" id="PF03607">
    <property type="entry name" value="DCX"/>
    <property type="match status" value="2"/>
</dbReference>
<feature type="domain" description="Doublecortin" evidence="2">
    <location>
        <begin position="204"/>
        <end position="280"/>
    </location>
</feature>
<feature type="compositionally biased region" description="Polar residues" evidence="1">
    <location>
        <begin position="124"/>
        <end position="133"/>
    </location>
</feature>
<dbReference type="SMART" id="SM00537">
    <property type="entry name" value="DCX"/>
    <property type="match status" value="2"/>
</dbReference>
<accession>D3BKU2</accession>
<keyword evidence="4" id="KW-1185">Reference proteome</keyword>
<protein>
    <submittedName>
        <fullName evidence="3">Doublecortin domain-containing protein</fullName>
    </submittedName>
</protein>
<dbReference type="AlphaFoldDB" id="D3BKU2"/>
<dbReference type="OMA" id="YICCGGE"/>
<gene>
    <name evidence="3" type="ORF">PPL_09174</name>
</gene>
<evidence type="ECO:0000259" key="2">
    <source>
        <dbReference type="PROSITE" id="PS50309"/>
    </source>
</evidence>
<dbReference type="PANTHER" id="PTHR23004:SF11">
    <property type="entry name" value="PROTEIN RPI-1"/>
    <property type="match status" value="1"/>
</dbReference>
<proteinExistence type="predicted"/>
<feature type="compositionally biased region" description="Polar residues" evidence="1">
    <location>
        <begin position="163"/>
        <end position="175"/>
    </location>
</feature>
<dbReference type="Gene3D" id="3.10.20.230">
    <property type="entry name" value="Doublecortin domain"/>
    <property type="match status" value="2"/>
</dbReference>